<dbReference type="PROSITE" id="PS51319">
    <property type="entry name" value="TFIIS_N"/>
    <property type="match status" value="1"/>
</dbReference>
<feature type="compositionally biased region" description="Basic and acidic residues" evidence="4">
    <location>
        <begin position="1008"/>
        <end position="1024"/>
    </location>
</feature>
<feature type="compositionally biased region" description="Basic residues" evidence="4">
    <location>
        <begin position="610"/>
        <end position="627"/>
    </location>
</feature>
<evidence type="ECO:0000313" key="7">
    <source>
        <dbReference type="Proteomes" id="UP000735302"/>
    </source>
</evidence>
<evidence type="ECO:0000256" key="2">
    <source>
        <dbReference type="ARBA" id="ARBA00023242"/>
    </source>
</evidence>
<keyword evidence="2 3" id="KW-0539">Nucleus</keyword>
<dbReference type="Pfam" id="PF06881">
    <property type="entry name" value="Elongin_A"/>
    <property type="match status" value="1"/>
</dbReference>
<feature type="compositionally biased region" description="Basic and acidic residues" evidence="4">
    <location>
        <begin position="1349"/>
        <end position="1359"/>
    </location>
</feature>
<sequence length="1703" mass="190188">MADADNLRRLWRYKSDLEEGPDEEKLIEILGKLKKVPVTVASLKETGVGKLINRFTRKEGIVGSKAAAVVAIWKSTLDQQLKNPRGASPEPQESPSRERDNSESDTNSWDSFQRDSAHRGSGSALSSDGENVNQSEDRRHHHSRATCNQEKQKTGHWKDEGEPSGRKRQGENRIDKFSRREKCSEYTGKSHHAERRESPKNQSSSELVPSKKPLKQVEEEDLTDSDEDFGEEATDASKIEEYYRKMLEQSTGSSSHNTGERHKKDGGIEGHKKGEARDLLRESKDRSSNKDIKRHLSSSQEEILKSAGDAGLVNHRDVMSGHSSNKQNKPLSFSRDKHHQRESYPSKNNKTSGSHNHQNRDHDSSGDKERVTSYHSHQSRSHHSSGDKEKVSSSHGHQNRSHLSSGDKEKVLSSHSHQIRSLHSSGNKEKVSNSHSHQIRSLHPSGDKVKEKVSSSHSHQHRSHHSAGDKEKISGSQSDQSRGHHSSSNKEKVSGSQSDQSRRHHSSSNKDGVSGMSHNKLQSISERQHHKGRSGSIYQDSKTSHSDGAISDKADLRHKKVDRRQKRHSISDSDKEENEEQKEMFQSQREKYTGCNSNKVGAKDSTAKGSHSRSRGLGRHDAPHKHHSSDTIKVKKERNDESTRCSDKYEHRFYNPAGDNHAHNDLNVQTGHEHLFQTDEDLYSPKHVILKREKSWSPSQKNVHYSPTPIAGTHQKRRDESPADSASVKSYSPSMVSGQTSDTAPSQLDSDIDGEDALRYSPQKITRASRDKESSPRTPSWEATPSYNPTPIVKKERNISPGPSAPSGRSSSKNARLVVKDGVVSPSQRKRKLDHPCSESSDEESPDRRSISAAKMKHKSPRSSASLSPRVQACSSRESQPYSNIKQESLSAGSGSSDSEGGNPQQQFSAYKSSRDVSKSNTSYSSDEASVGYSPTLNPTEVTQEELSDSDASVSSVVSKHRNMKSEQVPSDLDSHEEDCHGDRYSPAPVSSKIKEEPYSPTPKSQCRTRDDTEEISDKSELRKDKHKFHNTKVLPSATHKVSSSESQKSSTERKKSIDSGAYHSSSSVEENKYKDSNHSSRRHKPSSSASGKSSPSSKKHISSATQHHSGEKLISKTPQSSQGLNSNSKHKNYKSNPYHSASERKAFSSSSARNSPTSRSDVSHVSSSSYPDMKRKSSGSDKHHHSNEKFHRSYKSSPSYESQHGLGNENSHSSDLSKSRLKSPHSSKSDPKTSSQAYKKISADKSTPKKSKLSKRKLEDPELDLFSDVLDFKGMSSPAPQGKPVHAALPSTKTSRKSESQSPTPAVSPPPRSKHRGRDLTSGSTGFSDDDLTDAAANDLSCNEDEEEKLRVGRAADHKKQVLTLNEKEEAEMSFEDFMEIDAEALRKRSKLSGKTTSSKRTMSSTLPKNHVNNKSNYLQQKSSASRSGTVQSSGKKFSVPVPSKNVKVTELDILSSLPETQAHYRPLPPRKHELGGEEDTAEDTSHINLEDIGLKKLQRTQVYAGRRQGVTEVKPLFDLCMQLLIENIDALDCVGGVPYDILKPVLERCTAQQLYHLEYYNPHFLEDTDELWEKLCHRDFRGYQPEELEMWREMYLRRHNEREIKYQKLKETMSSTIVKGQTGRKAQLAYVDSVAKPPRDVLRKQLQFGTGCVKKNKAGVKIYQPSATAPVHNPMMDKVKPSRPVPPMMAQAIRMRKNMRR</sequence>
<reference evidence="6 7" key="1">
    <citation type="journal article" date="2021" name="Elife">
        <title>Chloroplast acquisition without the gene transfer in kleptoplastic sea slugs, Plakobranchus ocellatus.</title>
        <authorList>
            <person name="Maeda T."/>
            <person name="Takahashi S."/>
            <person name="Yoshida T."/>
            <person name="Shimamura S."/>
            <person name="Takaki Y."/>
            <person name="Nagai Y."/>
            <person name="Toyoda A."/>
            <person name="Suzuki Y."/>
            <person name="Arimoto A."/>
            <person name="Ishii H."/>
            <person name="Satoh N."/>
            <person name="Nishiyama T."/>
            <person name="Hasebe M."/>
            <person name="Maruyama T."/>
            <person name="Minagawa J."/>
            <person name="Obokata J."/>
            <person name="Shigenobu S."/>
        </authorList>
    </citation>
    <scope>NUCLEOTIDE SEQUENCE [LARGE SCALE GENOMIC DNA]</scope>
</reference>
<feature type="region of interest" description="Disordered" evidence="4">
    <location>
        <begin position="78"/>
        <end position="645"/>
    </location>
</feature>
<feature type="compositionally biased region" description="Polar residues" evidence="4">
    <location>
        <begin position="776"/>
        <end position="789"/>
    </location>
</feature>
<dbReference type="Pfam" id="PF08711">
    <property type="entry name" value="Med26"/>
    <property type="match status" value="1"/>
</dbReference>
<feature type="compositionally biased region" description="Basic and acidic residues" evidence="4">
    <location>
        <begin position="628"/>
        <end position="645"/>
    </location>
</feature>
<feature type="compositionally biased region" description="Basic and acidic residues" evidence="4">
    <location>
        <begin position="150"/>
        <end position="184"/>
    </location>
</feature>
<feature type="compositionally biased region" description="Polar residues" evidence="4">
    <location>
        <begin position="413"/>
        <end position="425"/>
    </location>
</feature>
<feature type="compositionally biased region" description="Basic residues" evidence="4">
    <location>
        <begin position="556"/>
        <end position="568"/>
    </location>
</feature>
<dbReference type="InterPro" id="IPR017923">
    <property type="entry name" value="TFIIS_N"/>
</dbReference>
<dbReference type="EMBL" id="BLXT01005015">
    <property type="protein sequence ID" value="GFO19136.1"/>
    <property type="molecule type" value="Genomic_DNA"/>
</dbReference>
<feature type="compositionally biased region" description="Polar residues" evidence="4">
    <location>
        <begin position="345"/>
        <end position="356"/>
    </location>
</feature>
<feature type="compositionally biased region" description="Basic and acidic residues" evidence="4">
    <location>
        <begin position="235"/>
        <end position="247"/>
    </location>
</feature>
<feature type="compositionally biased region" description="Polar residues" evidence="4">
    <location>
        <begin position="393"/>
        <end position="404"/>
    </location>
</feature>
<feature type="compositionally biased region" description="Basic and acidic residues" evidence="4">
    <location>
        <begin position="445"/>
        <end position="454"/>
    </location>
</feature>
<feature type="domain" description="TFIIS N-terminal" evidence="5">
    <location>
        <begin position="6"/>
        <end position="80"/>
    </location>
</feature>
<evidence type="ECO:0000313" key="6">
    <source>
        <dbReference type="EMBL" id="GFO19136.1"/>
    </source>
</evidence>
<feature type="compositionally biased region" description="Polar residues" evidence="4">
    <location>
        <begin position="862"/>
        <end position="888"/>
    </location>
</feature>
<feature type="compositionally biased region" description="Basic and acidic residues" evidence="4">
    <location>
        <begin position="542"/>
        <end position="555"/>
    </location>
</feature>
<dbReference type="GO" id="GO:0070449">
    <property type="term" value="C:elongin complex"/>
    <property type="evidence" value="ECO:0007669"/>
    <property type="project" value="InterPro"/>
</dbReference>
<dbReference type="PANTHER" id="PTHR15141">
    <property type="entry name" value="TRANSCRIPTION ELONGATION FACTOR B POLYPEPTIDE 3"/>
    <property type="match status" value="1"/>
</dbReference>
<dbReference type="GO" id="GO:0006368">
    <property type="term" value="P:transcription elongation by RNA polymerase II"/>
    <property type="evidence" value="ECO:0007669"/>
    <property type="project" value="InterPro"/>
</dbReference>
<keyword evidence="7" id="KW-1185">Reference proteome</keyword>
<feature type="compositionally biased region" description="Polar residues" evidence="4">
    <location>
        <begin position="1408"/>
        <end position="1437"/>
    </location>
</feature>
<dbReference type="GO" id="GO:0003746">
    <property type="term" value="F:translation elongation factor activity"/>
    <property type="evidence" value="ECO:0007669"/>
    <property type="project" value="UniProtKB-KW"/>
</dbReference>
<keyword evidence="6" id="KW-0251">Elongation factor</keyword>
<dbReference type="Proteomes" id="UP000735302">
    <property type="component" value="Unassembled WGS sequence"/>
</dbReference>
<feature type="compositionally biased region" description="Polar residues" evidence="4">
    <location>
        <begin position="123"/>
        <end position="134"/>
    </location>
</feature>
<dbReference type="SMART" id="SM00509">
    <property type="entry name" value="TFS2N"/>
    <property type="match status" value="1"/>
</dbReference>
<dbReference type="PANTHER" id="PTHR15141:SF76">
    <property type="entry name" value="TRANSCRIPTION ELONGATION FACTOR B POLYPEPTIDE 3"/>
    <property type="match status" value="1"/>
</dbReference>
<dbReference type="SUPFAM" id="SSF47676">
    <property type="entry name" value="Conserved domain common to transcription factors TFIIS, elongin A, CRSP70"/>
    <property type="match status" value="1"/>
</dbReference>
<feature type="compositionally biased region" description="Polar residues" evidence="4">
    <location>
        <begin position="321"/>
        <end position="331"/>
    </location>
</feature>
<dbReference type="InterPro" id="IPR051870">
    <property type="entry name" value="Elongin-A_domain"/>
</dbReference>
<feature type="compositionally biased region" description="Low complexity" evidence="4">
    <location>
        <begin position="1087"/>
        <end position="1097"/>
    </location>
</feature>
<feature type="compositionally biased region" description="Polar residues" evidence="4">
    <location>
        <begin position="248"/>
        <end position="257"/>
    </location>
</feature>
<evidence type="ECO:0000256" key="3">
    <source>
        <dbReference type="PROSITE-ProRule" id="PRU00649"/>
    </source>
</evidence>
<feature type="compositionally biased region" description="Low complexity" evidence="4">
    <location>
        <begin position="1041"/>
        <end position="1050"/>
    </location>
</feature>
<feature type="compositionally biased region" description="Polar residues" evidence="4">
    <location>
        <begin position="516"/>
        <end position="525"/>
    </location>
</feature>
<evidence type="ECO:0000256" key="4">
    <source>
        <dbReference type="SAM" id="MobiDB-lite"/>
    </source>
</evidence>
<proteinExistence type="predicted"/>
<feature type="compositionally biased region" description="Low complexity" evidence="4">
    <location>
        <begin position="800"/>
        <end position="812"/>
    </location>
</feature>
<dbReference type="Gene3D" id="6.10.250.3180">
    <property type="match status" value="1"/>
</dbReference>
<feature type="compositionally biased region" description="Basic and acidic residues" evidence="4">
    <location>
        <begin position="1173"/>
        <end position="1192"/>
    </location>
</feature>
<feature type="region of interest" description="Disordered" evidence="4">
    <location>
        <begin position="693"/>
        <end position="1359"/>
    </location>
</feature>
<evidence type="ECO:0000259" key="5">
    <source>
        <dbReference type="PROSITE" id="PS51319"/>
    </source>
</evidence>
<comment type="subcellular location">
    <subcellularLocation>
        <location evidence="1 3">Nucleus</location>
    </subcellularLocation>
</comment>
<dbReference type="Gene3D" id="1.20.930.10">
    <property type="entry name" value="Conserved domain common to transcription factors TFIIS, elongin A, CRSP70"/>
    <property type="match status" value="1"/>
</dbReference>
<feature type="compositionally biased region" description="Basic and acidic residues" evidence="4">
    <location>
        <begin position="358"/>
        <end position="372"/>
    </location>
</feature>
<feature type="compositionally biased region" description="Polar residues" evidence="4">
    <location>
        <begin position="727"/>
        <end position="749"/>
    </location>
</feature>
<protein>
    <submittedName>
        <fullName evidence="6">Transcription elongation factor b polypeptide 3</fullName>
    </submittedName>
</protein>
<feature type="compositionally biased region" description="Low complexity" evidence="4">
    <location>
        <begin position="889"/>
        <end position="902"/>
    </location>
</feature>
<gene>
    <name evidence="6" type="ORF">PoB_004564100</name>
</gene>
<accession>A0AAV4B6Z5</accession>
<feature type="compositionally biased region" description="Basic and acidic residues" evidence="4">
    <location>
        <begin position="258"/>
        <end position="291"/>
    </location>
</feature>
<feature type="compositionally biased region" description="Polar residues" evidence="4">
    <location>
        <begin position="903"/>
        <end position="912"/>
    </location>
</feature>
<dbReference type="InterPro" id="IPR010684">
    <property type="entry name" value="RNA_pol_II_trans_fac_SIII_A"/>
</dbReference>
<feature type="compositionally biased region" description="Acidic residues" evidence="4">
    <location>
        <begin position="218"/>
        <end position="234"/>
    </location>
</feature>
<comment type="caution">
    <text evidence="6">The sequence shown here is derived from an EMBL/GenBank/DDBJ whole genome shotgun (WGS) entry which is preliminary data.</text>
</comment>
<feature type="region of interest" description="Disordered" evidence="4">
    <location>
        <begin position="1461"/>
        <end position="1484"/>
    </location>
</feature>
<name>A0AAV4B6Z5_9GAST</name>
<organism evidence="6 7">
    <name type="scientific">Plakobranchus ocellatus</name>
    <dbReference type="NCBI Taxonomy" id="259542"/>
    <lineage>
        <taxon>Eukaryota</taxon>
        <taxon>Metazoa</taxon>
        <taxon>Spiralia</taxon>
        <taxon>Lophotrochozoa</taxon>
        <taxon>Mollusca</taxon>
        <taxon>Gastropoda</taxon>
        <taxon>Heterobranchia</taxon>
        <taxon>Euthyneura</taxon>
        <taxon>Panpulmonata</taxon>
        <taxon>Sacoglossa</taxon>
        <taxon>Placobranchoidea</taxon>
        <taxon>Plakobranchidae</taxon>
        <taxon>Plakobranchus</taxon>
    </lineage>
</organism>
<feature type="compositionally biased region" description="Polar residues" evidence="4">
    <location>
        <begin position="696"/>
        <end position="705"/>
    </location>
</feature>
<feature type="compositionally biased region" description="Low complexity" evidence="4">
    <location>
        <begin position="1148"/>
        <end position="1170"/>
    </location>
</feature>
<dbReference type="InterPro" id="IPR035441">
    <property type="entry name" value="TFIIS/LEDGF_dom_sf"/>
</dbReference>
<evidence type="ECO:0000256" key="1">
    <source>
        <dbReference type="ARBA" id="ARBA00004123"/>
    </source>
</evidence>
<dbReference type="InterPro" id="IPR003617">
    <property type="entry name" value="TFIIS/CRSP70_N_sub"/>
</dbReference>
<feature type="region of interest" description="Disordered" evidence="4">
    <location>
        <begin position="1391"/>
        <end position="1441"/>
    </location>
</feature>
<feature type="compositionally biased region" description="Polar residues" evidence="4">
    <location>
        <begin position="919"/>
        <end position="942"/>
    </location>
</feature>
<feature type="compositionally biased region" description="Low complexity" evidence="4">
    <location>
        <begin position="1394"/>
        <end position="1407"/>
    </location>
</feature>
<feature type="compositionally biased region" description="Basic and acidic residues" evidence="4">
    <location>
        <begin position="1070"/>
        <end position="1079"/>
    </location>
</feature>
<keyword evidence="6" id="KW-0648">Protein biosynthesis</keyword>